<name>A0A6P2CJ49_9NOCA</name>
<feature type="transmembrane region" description="Helical" evidence="8">
    <location>
        <begin position="267"/>
        <end position="285"/>
    </location>
</feature>
<evidence type="ECO:0000313" key="12">
    <source>
        <dbReference type="Proteomes" id="UP000471120"/>
    </source>
</evidence>
<evidence type="ECO:0000256" key="5">
    <source>
        <dbReference type="ARBA" id="ARBA00022989"/>
    </source>
</evidence>
<dbReference type="SUPFAM" id="SSF90123">
    <property type="entry name" value="ABC transporter transmembrane region"/>
    <property type="match status" value="1"/>
</dbReference>
<organism evidence="11 12">
    <name type="scientific">Rhodococcus rhodnii</name>
    <dbReference type="NCBI Taxonomy" id="38312"/>
    <lineage>
        <taxon>Bacteria</taxon>
        <taxon>Bacillati</taxon>
        <taxon>Actinomycetota</taxon>
        <taxon>Actinomycetes</taxon>
        <taxon>Mycobacteriales</taxon>
        <taxon>Nocardiaceae</taxon>
        <taxon>Rhodococcus</taxon>
    </lineage>
</organism>
<dbReference type="InterPro" id="IPR039421">
    <property type="entry name" value="Type_1_exporter"/>
</dbReference>
<accession>A0A6P2CJ49</accession>
<feature type="domain" description="ABC transporter" evidence="9">
    <location>
        <begin position="467"/>
        <end position="678"/>
    </location>
</feature>
<dbReference type="SUPFAM" id="SSF52540">
    <property type="entry name" value="P-loop containing nucleoside triphosphate hydrolases"/>
    <property type="match status" value="1"/>
</dbReference>
<dbReference type="PROSITE" id="PS50929">
    <property type="entry name" value="ABC_TM1F"/>
    <property type="match status" value="1"/>
</dbReference>
<keyword evidence="2 8" id="KW-0812">Transmembrane</keyword>
<dbReference type="InterPro" id="IPR003593">
    <property type="entry name" value="AAA+_ATPase"/>
</dbReference>
<comment type="subcellular location">
    <subcellularLocation>
        <location evidence="1">Cell membrane</location>
        <topology evidence="1">Multi-pass membrane protein</topology>
    </subcellularLocation>
</comment>
<keyword evidence="3" id="KW-0547">Nucleotide-binding</keyword>
<dbReference type="Gene3D" id="3.40.50.300">
    <property type="entry name" value="P-loop containing nucleotide triphosphate hydrolases"/>
    <property type="match status" value="1"/>
</dbReference>
<gene>
    <name evidence="11" type="ORF">DW322_13100</name>
</gene>
<dbReference type="InterPro" id="IPR027417">
    <property type="entry name" value="P-loop_NTPase"/>
</dbReference>
<evidence type="ECO:0000256" key="3">
    <source>
        <dbReference type="ARBA" id="ARBA00022741"/>
    </source>
</evidence>
<dbReference type="EMBL" id="QRCM01000001">
    <property type="protein sequence ID" value="TXG90988.1"/>
    <property type="molecule type" value="Genomic_DNA"/>
</dbReference>
<evidence type="ECO:0000259" key="10">
    <source>
        <dbReference type="PROSITE" id="PS50929"/>
    </source>
</evidence>
<dbReference type="InterPro" id="IPR036640">
    <property type="entry name" value="ABC1_TM_sf"/>
</dbReference>
<dbReference type="Proteomes" id="UP000471120">
    <property type="component" value="Unassembled WGS sequence"/>
</dbReference>
<dbReference type="GO" id="GO:0016887">
    <property type="term" value="F:ATP hydrolysis activity"/>
    <property type="evidence" value="ECO:0007669"/>
    <property type="project" value="InterPro"/>
</dbReference>
<comment type="caution">
    <text evidence="11">The sequence shown here is derived from an EMBL/GenBank/DDBJ whole genome shotgun (WGS) entry which is preliminary data.</text>
</comment>
<protein>
    <submittedName>
        <fullName evidence="11">ATP-binding cassette domain-containing protein</fullName>
    </submittedName>
</protein>
<dbReference type="PANTHER" id="PTHR24221">
    <property type="entry name" value="ATP-BINDING CASSETTE SUB-FAMILY B"/>
    <property type="match status" value="1"/>
</dbReference>
<dbReference type="Pfam" id="PF00005">
    <property type="entry name" value="ABC_tran"/>
    <property type="match status" value="1"/>
</dbReference>
<feature type="transmembrane region" description="Helical" evidence="8">
    <location>
        <begin position="187"/>
        <end position="206"/>
    </location>
</feature>
<keyword evidence="4 11" id="KW-0067">ATP-binding</keyword>
<dbReference type="InterPro" id="IPR011527">
    <property type="entry name" value="ABC1_TM_dom"/>
</dbReference>
<dbReference type="InterPro" id="IPR003439">
    <property type="entry name" value="ABC_transporter-like_ATP-bd"/>
</dbReference>
<dbReference type="PROSITE" id="PS00211">
    <property type="entry name" value="ABC_TRANSPORTER_1"/>
    <property type="match status" value="1"/>
</dbReference>
<dbReference type="Pfam" id="PF00664">
    <property type="entry name" value="ABC_membrane"/>
    <property type="match status" value="1"/>
</dbReference>
<keyword evidence="6 8" id="KW-0472">Membrane</keyword>
<dbReference type="PANTHER" id="PTHR24221:SF590">
    <property type="entry name" value="COMPONENT LINKED WITH THE ASSEMBLY OF CYTOCHROME' TRANSPORT TRANSMEMBRANE ATP-BINDING PROTEIN ABC TRANSPORTER CYDD-RELATED"/>
    <property type="match status" value="1"/>
</dbReference>
<evidence type="ECO:0000256" key="4">
    <source>
        <dbReference type="ARBA" id="ARBA00022840"/>
    </source>
</evidence>
<dbReference type="AlphaFoldDB" id="A0A6P2CJ49"/>
<dbReference type="Gene3D" id="1.20.1560.10">
    <property type="entry name" value="ABC transporter type 1, transmembrane domain"/>
    <property type="match status" value="1"/>
</dbReference>
<dbReference type="CDD" id="cd03228">
    <property type="entry name" value="ABCC_MRP_Like"/>
    <property type="match status" value="1"/>
</dbReference>
<evidence type="ECO:0000256" key="7">
    <source>
        <dbReference type="SAM" id="MobiDB-lite"/>
    </source>
</evidence>
<evidence type="ECO:0000256" key="6">
    <source>
        <dbReference type="ARBA" id="ARBA00023136"/>
    </source>
</evidence>
<keyword evidence="5 8" id="KW-1133">Transmembrane helix</keyword>
<dbReference type="InterPro" id="IPR017871">
    <property type="entry name" value="ABC_transporter-like_CS"/>
</dbReference>
<feature type="transmembrane region" description="Helical" evidence="8">
    <location>
        <begin position="161"/>
        <end position="181"/>
    </location>
</feature>
<dbReference type="SMART" id="SM00382">
    <property type="entry name" value="AAA"/>
    <property type="match status" value="1"/>
</dbReference>
<dbReference type="GO" id="GO:0005524">
    <property type="term" value="F:ATP binding"/>
    <property type="evidence" value="ECO:0007669"/>
    <property type="project" value="UniProtKB-KW"/>
</dbReference>
<evidence type="ECO:0000256" key="2">
    <source>
        <dbReference type="ARBA" id="ARBA00022692"/>
    </source>
</evidence>
<evidence type="ECO:0000313" key="11">
    <source>
        <dbReference type="EMBL" id="TXG90988.1"/>
    </source>
</evidence>
<feature type="domain" description="ABC transmembrane type-1" evidence="10">
    <location>
        <begin position="161"/>
        <end position="430"/>
    </location>
</feature>
<evidence type="ECO:0000259" key="9">
    <source>
        <dbReference type="PROSITE" id="PS50893"/>
    </source>
</evidence>
<dbReference type="GO" id="GO:0140359">
    <property type="term" value="F:ABC-type transporter activity"/>
    <property type="evidence" value="ECO:0007669"/>
    <property type="project" value="InterPro"/>
</dbReference>
<dbReference type="PROSITE" id="PS50893">
    <property type="entry name" value="ABC_TRANSPORTER_2"/>
    <property type="match status" value="1"/>
</dbReference>
<feature type="transmembrane region" description="Helical" evidence="8">
    <location>
        <begin position="291"/>
        <end position="310"/>
    </location>
</feature>
<dbReference type="GO" id="GO:0005886">
    <property type="term" value="C:plasma membrane"/>
    <property type="evidence" value="ECO:0007669"/>
    <property type="project" value="UniProtKB-SubCell"/>
</dbReference>
<evidence type="ECO:0000256" key="1">
    <source>
        <dbReference type="ARBA" id="ARBA00004651"/>
    </source>
</evidence>
<sequence length="680" mass="70249">MVGAVGCARTDARAHHAAERSAAGHGCRAALLATSLALTCTLHRTRREQRSDVARRRRGLAATVGRARRDDGTVDGPRALRGTRRVVHPPRGGATRGERRPRGTAGARRVGHDLDRPAVPASCARLPRSPRRRTLVVVAAELWRAAFTHPRHAFVTVGTHLAVASTHALGALALAVALSGIATRHSATIAAGLAAVLGLALVRAAFGEVEANAAGRLGATVAGTLRDRALAATAVPTRLHDVSARDGRTLTTLVDGVDGVDAYVTRYLPVAVTVVVVTPAVLVAVAVLSPLAGAAAFVGVALALAGPMAWRRAMRSREPRHWDSYERLAADLLDALRSMATVRALGATRDLRDSLGARSDALHRATVGAMRISLVDTAIVDLAVQGGYVVAVALAATGAGDSHPLALYAVLLLASEAFRPVRDLAREWHAGFLGMSALPGLRAAGAFDPVAEPAAPQQPGATRGARLAFSGVRFRYPDAAEDVLGGVDLDLRPGALHALTGESGAGKSTLLDLALGHLTPTSGTVLVGDTAPEAGCLAVVSQHPVLFHGTVRANLAAGAHAPSDTDLRRAAAAAGARDVVAALGLDGMIAEAGSSLSGGQRQRLAVARALASDRPALLADEPTSALDDGNARRVLAALRDAARDRVVVVVTHRIDLLEPEDEVLRLTGGCVVTECREAAR</sequence>
<proteinExistence type="predicted"/>
<feature type="region of interest" description="Disordered" evidence="7">
    <location>
        <begin position="46"/>
        <end position="110"/>
    </location>
</feature>
<evidence type="ECO:0000256" key="8">
    <source>
        <dbReference type="SAM" id="Phobius"/>
    </source>
</evidence>
<reference evidence="11 12" key="1">
    <citation type="submission" date="2018-07" db="EMBL/GenBank/DDBJ databases">
        <title>Genome sequence of Rhodococcus rhodnii ATCC 35071 from Rhodnius prolixus.</title>
        <authorList>
            <person name="Patel V."/>
            <person name="Vogel K.J."/>
        </authorList>
    </citation>
    <scope>NUCLEOTIDE SEQUENCE [LARGE SCALE GENOMIC DNA]</scope>
    <source>
        <strain evidence="11 12">ATCC 35071</strain>
    </source>
</reference>